<evidence type="ECO:0000256" key="1">
    <source>
        <dbReference type="PROSITE-ProRule" id="PRU00409"/>
    </source>
</evidence>
<keyword evidence="1" id="KW-0547">Nucleotide-binding</keyword>
<evidence type="ECO:0000313" key="4">
    <source>
        <dbReference type="Proteomes" id="UP000002033"/>
    </source>
</evidence>
<name>D8JX12_HYPDA</name>
<dbReference type="KEGG" id="hdn:Hden_1336"/>
<dbReference type="SUPFAM" id="SSF56059">
    <property type="entry name" value="Glutathione synthetase ATP-binding domain-like"/>
    <property type="match status" value="1"/>
</dbReference>
<reference evidence="4" key="1">
    <citation type="journal article" date="2011" name="J. Bacteriol.">
        <title>Genome sequences of eight morphologically diverse alphaproteobacteria.</title>
        <authorList>
            <consortium name="US DOE Joint Genome Institute"/>
            <person name="Brown P.J."/>
            <person name="Kysela D.T."/>
            <person name="Buechlein A."/>
            <person name="Hemmerich C."/>
            <person name="Brun Y.V."/>
        </authorList>
    </citation>
    <scope>NUCLEOTIDE SEQUENCE [LARGE SCALE GENOMIC DNA]</scope>
    <source>
        <strain evidence="4">ATCC 51888 / DSM 1869 / NCIB 11706 / TK 0415</strain>
    </source>
</reference>
<dbReference type="eggNOG" id="COG3919">
    <property type="taxonomic scope" value="Bacteria"/>
</dbReference>
<evidence type="ECO:0000313" key="3">
    <source>
        <dbReference type="EMBL" id="ADJ23148.1"/>
    </source>
</evidence>
<dbReference type="STRING" id="582899.Hden_1336"/>
<dbReference type="InterPro" id="IPR011761">
    <property type="entry name" value="ATP-grasp"/>
</dbReference>
<dbReference type="GO" id="GO:0046872">
    <property type="term" value="F:metal ion binding"/>
    <property type="evidence" value="ECO:0007669"/>
    <property type="project" value="InterPro"/>
</dbReference>
<proteinExistence type="predicted"/>
<dbReference type="EMBL" id="CP002083">
    <property type="protein sequence ID" value="ADJ23148.1"/>
    <property type="molecule type" value="Genomic_DNA"/>
</dbReference>
<dbReference type="GO" id="GO:0005524">
    <property type="term" value="F:ATP binding"/>
    <property type="evidence" value="ECO:0007669"/>
    <property type="project" value="UniProtKB-UniRule"/>
</dbReference>
<keyword evidence="4" id="KW-1185">Reference proteome</keyword>
<keyword evidence="1" id="KW-0067">ATP-binding</keyword>
<dbReference type="AlphaFoldDB" id="D8JX12"/>
<evidence type="ECO:0000259" key="2">
    <source>
        <dbReference type="PROSITE" id="PS50975"/>
    </source>
</evidence>
<protein>
    <recommendedName>
        <fullName evidence="2">ATP-grasp domain-containing protein</fullName>
    </recommendedName>
</protein>
<dbReference type="Gene3D" id="3.40.50.20">
    <property type="match status" value="1"/>
</dbReference>
<gene>
    <name evidence="3" type="ordered locus">Hden_1336</name>
</gene>
<dbReference type="Proteomes" id="UP000002033">
    <property type="component" value="Chromosome"/>
</dbReference>
<feature type="domain" description="ATP-grasp" evidence="2">
    <location>
        <begin position="147"/>
        <end position="350"/>
    </location>
</feature>
<sequence length="449" mass="49849">MPQDWGTGQFFISNSALVDFGDHKRAERAQPSILLCNAGYYGTLAAIRSLGRAGIPVISIDPSPLSAGSYSRYCTSHLRSPPFEETTRFAQWLLDAGKPFAGSVLYATSDAVSYALAKYRQDLEKLFLLYQPDLETMMCVLDKGQLLRHAQATGIDTPPTWLPTSRANAQEIANSISERLIIKPRCQLAARNLVKGTVLKPGPDALMQQFDRMAAVGPGDPSFAKSHPEIMFPMFQAFYPEAVNSVYSLSGFRDRSGTKTAVLAAVKSMQRPHNLGIGLCFEEAPVDTALAGKVMELCERIGYYGAFECEFIQAGDKKLLIDFNARFYNQIGLEIARGLDIPGLVYAAATGQDEKVDDLIAAFEKREKGQNYAFCNSFQFQLITRFRRGLGSMSPEESGRWTAWRQSSKNIVEAAFDQNDLVPYAIDSTQQIFAILRRPRAFFRDCLTK</sequence>
<accession>D8JX12</accession>
<dbReference type="Gene3D" id="3.30.470.20">
    <property type="entry name" value="ATP-grasp fold, B domain"/>
    <property type="match status" value="1"/>
</dbReference>
<dbReference type="PROSITE" id="PS50975">
    <property type="entry name" value="ATP_GRASP"/>
    <property type="match status" value="1"/>
</dbReference>
<dbReference type="HOGENOM" id="CLU_034084_2_0_5"/>
<organism evidence="3 4">
    <name type="scientific">Hyphomicrobium denitrificans (strain ATCC 51888 / DSM 1869 / NCIMB 11706 / TK 0415)</name>
    <dbReference type="NCBI Taxonomy" id="582899"/>
    <lineage>
        <taxon>Bacteria</taxon>
        <taxon>Pseudomonadati</taxon>
        <taxon>Pseudomonadota</taxon>
        <taxon>Alphaproteobacteria</taxon>
        <taxon>Hyphomicrobiales</taxon>
        <taxon>Hyphomicrobiaceae</taxon>
        <taxon>Hyphomicrobium</taxon>
    </lineage>
</organism>